<dbReference type="AlphaFoldDB" id="A0AAV6TRV1"/>
<dbReference type="InterPro" id="IPR035979">
    <property type="entry name" value="RBD_domain_sf"/>
</dbReference>
<name>A0AAV6TRV1_9ARAC</name>
<evidence type="ECO:0000313" key="3">
    <source>
        <dbReference type="Proteomes" id="UP000827092"/>
    </source>
</evidence>
<evidence type="ECO:0000313" key="2">
    <source>
        <dbReference type="EMBL" id="KAG8174592.1"/>
    </source>
</evidence>
<evidence type="ECO:0008006" key="4">
    <source>
        <dbReference type="Google" id="ProtNLM"/>
    </source>
</evidence>
<feature type="compositionally biased region" description="Polar residues" evidence="1">
    <location>
        <begin position="349"/>
        <end position="366"/>
    </location>
</feature>
<comment type="caution">
    <text evidence="2">The sequence shown here is derived from an EMBL/GenBank/DDBJ whole genome shotgun (WGS) entry which is preliminary data.</text>
</comment>
<feature type="region of interest" description="Disordered" evidence="1">
    <location>
        <begin position="337"/>
        <end position="378"/>
    </location>
</feature>
<dbReference type="InterPro" id="IPR012677">
    <property type="entry name" value="Nucleotide-bd_a/b_plait_sf"/>
</dbReference>
<organism evidence="2 3">
    <name type="scientific">Oedothorax gibbosus</name>
    <dbReference type="NCBI Taxonomy" id="931172"/>
    <lineage>
        <taxon>Eukaryota</taxon>
        <taxon>Metazoa</taxon>
        <taxon>Ecdysozoa</taxon>
        <taxon>Arthropoda</taxon>
        <taxon>Chelicerata</taxon>
        <taxon>Arachnida</taxon>
        <taxon>Araneae</taxon>
        <taxon>Araneomorphae</taxon>
        <taxon>Entelegynae</taxon>
        <taxon>Araneoidea</taxon>
        <taxon>Linyphiidae</taxon>
        <taxon>Erigoninae</taxon>
        <taxon>Oedothorax</taxon>
    </lineage>
</organism>
<gene>
    <name evidence="2" type="ORF">JTE90_015948</name>
</gene>
<feature type="compositionally biased region" description="Basic and acidic residues" evidence="1">
    <location>
        <begin position="292"/>
        <end position="305"/>
    </location>
</feature>
<dbReference type="CDD" id="cd00590">
    <property type="entry name" value="RRM_SF"/>
    <property type="match status" value="1"/>
</dbReference>
<dbReference type="EMBL" id="JAFNEN010001184">
    <property type="protein sequence ID" value="KAG8174592.1"/>
    <property type="molecule type" value="Genomic_DNA"/>
</dbReference>
<dbReference type="Gene3D" id="3.30.70.330">
    <property type="match status" value="1"/>
</dbReference>
<dbReference type="Proteomes" id="UP000827092">
    <property type="component" value="Unassembled WGS sequence"/>
</dbReference>
<feature type="compositionally biased region" description="Basic and acidic residues" evidence="1">
    <location>
        <begin position="367"/>
        <end position="378"/>
    </location>
</feature>
<feature type="region of interest" description="Disordered" evidence="1">
    <location>
        <begin position="284"/>
        <end position="309"/>
    </location>
</feature>
<dbReference type="GO" id="GO:0003676">
    <property type="term" value="F:nucleic acid binding"/>
    <property type="evidence" value="ECO:0007669"/>
    <property type="project" value="InterPro"/>
</dbReference>
<evidence type="ECO:0000256" key="1">
    <source>
        <dbReference type="SAM" id="MobiDB-lite"/>
    </source>
</evidence>
<keyword evidence="3" id="KW-1185">Reference proteome</keyword>
<protein>
    <recommendedName>
        <fullName evidence="4">RRM domain-containing protein</fullName>
    </recommendedName>
</protein>
<sequence length="378" mass="41246">MNCRRAIVVCTDSDAASDLAKRLTQAKIMKRCVCAIVIQALLSDLLLFEKQIIEYGDKGSQQQLVYVTDLNRPREPASLARYLREKFSPFGTILSVLVSEGEDGYALPEGVIRFAHLSEAFAAELAYDQCAVAMERLSVTTHHNILLSQCDLKARLKMAQLQNAQNSSGKDALSKILKVIRQELFTTDSEELADVLESSCKENLVDCLKGIATGSETAYTASVASGLELNDFDNKLPSNSSPASSSVAASNLGDKSWSTRVIGWISEIPNADEMSEYHDWGEHRLSSSSVDRPSHSKTCPDEHGNENIPHGIDIVSNSGSYVTCRNGDVNTSFNSFLSSPVRSPRGDESNLNDTTLQADACSSPSLHSEEHQRAILNP</sequence>
<accession>A0AAV6TRV1</accession>
<dbReference type="SUPFAM" id="SSF54928">
    <property type="entry name" value="RNA-binding domain, RBD"/>
    <property type="match status" value="1"/>
</dbReference>
<proteinExistence type="predicted"/>
<reference evidence="2 3" key="1">
    <citation type="journal article" date="2022" name="Nat. Ecol. Evol.">
        <title>A masculinizing supergene underlies an exaggerated male reproductive morph in a spider.</title>
        <authorList>
            <person name="Hendrickx F."/>
            <person name="De Corte Z."/>
            <person name="Sonet G."/>
            <person name="Van Belleghem S.M."/>
            <person name="Kostlbacher S."/>
            <person name="Vangestel C."/>
        </authorList>
    </citation>
    <scope>NUCLEOTIDE SEQUENCE [LARGE SCALE GENOMIC DNA]</scope>
    <source>
        <strain evidence="2">W744_W776</strain>
    </source>
</reference>